<feature type="coiled-coil region" evidence="1">
    <location>
        <begin position="21"/>
        <end position="55"/>
    </location>
</feature>
<reference evidence="3" key="1">
    <citation type="submission" date="2024-07" db="EMBL/GenBank/DDBJ databases">
        <title>Two chromosome-level genome assemblies of Korean endemic species Abeliophyllum distichum and Forsythia ovata (Oleaceae).</title>
        <authorList>
            <person name="Mun J.H."/>
        </authorList>
    </citation>
    <scope>NUCLEOTIDE SEQUENCE</scope>
    <source>
        <strain evidence="3">KNKB202402200001</strain>
        <tissue evidence="3">Leaf</tissue>
    </source>
</reference>
<sequence>MARSKPADESSDREKNWNKVFNALIKMSKNLQKERQFLEQRIKSLHDVIHEMKMEQNVHSVKAELMVCLKERDAFLYKHKFENADNELADLIELVGYLSQKCSEPKDIVNEISNREESQRHKALQNEVKRLKSEIKKCNSEKNSSVSALLAEKNFVWNQYTKMESELTEQLRKKRAEVESANEKIQTLVSRTEELQISSEKLRADFNKLESETIKKNEEISWLSREIKMLKSRSSSTTPVLRRCRVQSGASHVRGKNSSVDGKAVTVKKELDPSQDLRKIARNKQSTHNSTGGKAPRKQVTTSKESSSSKRKADVITVFDTPKLFTSSFKVPKLKCPSPVVV</sequence>
<proteinExistence type="predicted"/>
<accession>A0ABD1VLG5</accession>
<keyword evidence="1" id="KW-0175">Coiled coil</keyword>
<feature type="coiled-coil region" evidence="1">
    <location>
        <begin position="114"/>
        <end position="212"/>
    </location>
</feature>
<dbReference type="EMBL" id="JBFOLJ010000005">
    <property type="protein sequence ID" value="KAL2538187.1"/>
    <property type="molecule type" value="Genomic_DNA"/>
</dbReference>
<dbReference type="EMBL" id="JBFOLJ010000005">
    <property type="protein sequence ID" value="KAL2538222.1"/>
    <property type="molecule type" value="Genomic_DNA"/>
</dbReference>
<evidence type="ECO:0000313" key="3">
    <source>
        <dbReference type="EMBL" id="KAL2538187.1"/>
    </source>
</evidence>
<organism evidence="3 5">
    <name type="scientific">Forsythia ovata</name>
    <dbReference type="NCBI Taxonomy" id="205694"/>
    <lineage>
        <taxon>Eukaryota</taxon>
        <taxon>Viridiplantae</taxon>
        <taxon>Streptophyta</taxon>
        <taxon>Embryophyta</taxon>
        <taxon>Tracheophyta</taxon>
        <taxon>Spermatophyta</taxon>
        <taxon>Magnoliopsida</taxon>
        <taxon>eudicotyledons</taxon>
        <taxon>Gunneridae</taxon>
        <taxon>Pentapetalae</taxon>
        <taxon>asterids</taxon>
        <taxon>lamiids</taxon>
        <taxon>Lamiales</taxon>
        <taxon>Oleaceae</taxon>
        <taxon>Forsythieae</taxon>
        <taxon>Forsythia</taxon>
    </lineage>
</organism>
<evidence type="ECO:0000256" key="1">
    <source>
        <dbReference type="SAM" id="Coils"/>
    </source>
</evidence>
<comment type="caution">
    <text evidence="3">The sequence shown here is derived from an EMBL/GenBank/DDBJ whole genome shotgun (WGS) entry which is preliminary data.</text>
</comment>
<feature type="region of interest" description="Disordered" evidence="2">
    <location>
        <begin position="278"/>
        <end position="313"/>
    </location>
</feature>
<evidence type="ECO:0000313" key="5">
    <source>
        <dbReference type="Proteomes" id="UP001604277"/>
    </source>
</evidence>
<evidence type="ECO:0000313" key="4">
    <source>
        <dbReference type="EMBL" id="KAL2538222.1"/>
    </source>
</evidence>
<feature type="compositionally biased region" description="Polar residues" evidence="2">
    <location>
        <begin position="283"/>
        <end position="292"/>
    </location>
</feature>
<protein>
    <submittedName>
        <fullName evidence="3">Cytomatrix protein-related</fullName>
    </submittedName>
</protein>
<dbReference type="AlphaFoldDB" id="A0ABD1VLG5"/>
<dbReference type="PANTHER" id="PTHR35992:SF1">
    <property type="entry name" value="CYTOMATRIX PROTEIN-LIKE PROTEIN"/>
    <property type="match status" value="1"/>
</dbReference>
<gene>
    <name evidence="3" type="ORF">Fot_19578</name>
    <name evidence="4" type="ORF">Fot_19613</name>
</gene>
<name>A0ABD1VLG5_9LAMI</name>
<keyword evidence="5" id="KW-1185">Reference proteome</keyword>
<evidence type="ECO:0000256" key="2">
    <source>
        <dbReference type="SAM" id="MobiDB-lite"/>
    </source>
</evidence>
<dbReference type="PANTHER" id="PTHR35992">
    <property type="entry name" value="CYTOMATRIX PROTEIN-LIKE PROTEIN"/>
    <property type="match status" value="1"/>
</dbReference>
<dbReference type="Proteomes" id="UP001604277">
    <property type="component" value="Unassembled WGS sequence"/>
</dbReference>
<reference evidence="5" key="2">
    <citation type="submission" date="2024-07" db="EMBL/GenBank/DDBJ databases">
        <title>Two chromosome-level genome assemblies of Korean endemic species Abeliophyllum distichum and Forsythia ovata (Oleaceae).</title>
        <authorList>
            <person name="Jang H."/>
        </authorList>
    </citation>
    <scope>NUCLEOTIDE SEQUENCE [LARGE SCALE GENOMIC DNA]</scope>
</reference>